<dbReference type="Pfam" id="PF08245">
    <property type="entry name" value="Mur_ligase_M"/>
    <property type="match status" value="1"/>
</dbReference>
<dbReference type="SUPFAM" id="SSF53244">
    <property type="entry name" value="MurD-like peptide ligases, peptide-binding domain"/>
    <property type="match status" value="1"/>
</dbReference>
<keyword evidence="3" id="KW-0547">Nucleotide-binding</keyword>
<dbReference type="InterPro" id="IPR036565">
    <property type="entry name" value="Mur-like_cat_sf"/>
</dbReference>
<dbReference type="GO" id="GO:0009252">
    <property type="term" value="P:peptidoglycan biosynthetic process"/>
    <property type="evidence" value="ECO:0007669"/>
    <property type="project" value="UniProtKB-KW"/>
</dbReference>
<evidence type="ECO:0000259" key="10">
    <source>
        <dbReference type="Pfam" id="PF02875"/>
    </source>
</evidence>
<dbReference type="PROSITE" id="PS51257">
    <property type="entry name" value="PROKAR_LIPOPROTEIN"/>
    <property type="match status" value="1"/>
</dbReference>
<dbReference type="AlphaFoldDB" id="A0A0G0U445"/>
<evidence type="ECO:0000256" key="4">
    <source>
        <dbReference type="ARBA" id="ARBA00022840"/>
    </source>
</evidence>
<protein>
    <submittedName>
        <fullName evidence="12">UDP-N-acetylmuramate-L-alanine ligase</fullName>
    </submittedName>
</protein>
<keyword evidence="4" id="KW-0067">ATP-binding</keyword>
<dbReference type="Proteomes" id="UP000034601">
    <property type="component" value="Unassembled WGS sequence"/>
</dbReference>
<evidence type="ECO:0000313" key="12">
    <source>
        <dbReference type="EMBL" id="KKR83863.1"/>
    </source>
</evidence>
<feature type="domain" description="Mur ligase C-terminal" evidence="10">
    <location>
        <begin position="285"/>
        <end position="415"/>
    </location>
</feature>
<evidence type="ECO:0000256" key="7">
    <source>
        <dbReference type="ARBA" id="ARBA00023306"/>
    </source>
</evidence>
<feature type="domain" description="Mur ligase central" evidence="11">
    <location>
        <begin position="110"/>
        <end position="219"/>
    </location>
</feature>
<dbReference type="SUPFAM" id="SSF51984">
    <property type="entry name" value="MurCD N-terminal domain"/>
    <property type="match status" value="1"/>
</dbReference>
<sequence length="428" mass="47667">MKGKIHFLGIAGSGASAIAAIAQAQGYTISGCDKNLQREFTKKFDPKLLYEGHSADHLTDVEILAVTPAIYSSDANNPELLTAKEKGIKILTWQQFMGKYLEKDKFVIAVCGTHGKSTTTAMVGTILEDAKLDPMVELGAKVPKWGVNYRIGRGKYFVTEADEFNDNFLVSHPDITVVTTLEMDHPEYFKDFEAYKASFAKFFSQTKGKIIANLSDPGVKEALALHPKGGKVIVDYSSHPIDFPLQIPGRYNVLNASAAYQVGLALGINPETIQKSLRNFTGIGRRFDHLGDYQGAYIYSDFAHHPTEIKVTLQAAREKFPKKRLMVIFQPHMFSRTYTLFNDFVRVLKEAPVDKIYIMDIYPSREVDTGKVNSRQLVEAVGKKSVTYLGPQKPALEQIQDVFGKDSVIFFMGAGDTEKLAKEVLMLK</sequence>
<dbReference type="InterPro" id="IPR036615">
    <property type="entry name" value="Mur_ligase_C_dom_sf"/>
</dbReference>
<dbReference type="PANTHER" id="PTHR43445:SF3">
    <property type="entry name" value="UDP-N-ACETYLMURAMATE--L-ALANINE LIGASE"/>
    <property type="match status" value="1"/>
</dbReference>
<dbReference type="GO" id="GO:0008360">
    <property type="term" value="P:regulation of cell shape"/>
    <property type="evidence" value="ECO:0007669"/>
    <property type="project" value="UniProtKB-KW"/>
</dbReference>
<dbReference type="InterPro" id="IPR050061">
    <property type="entry name" value="MurCDEF_pg_biosynth"/>
</dbReference>
<evidence type="ECO:0000313" key="13">
    <source>
        <dbReference type="Proteomes" id="UP000034601"/>
    </source>
</evidence>
<organism evidence="12 13">
    <name type="scientific">Candidatus Daviesbacteria bacterium GW2011_GWA2_40_9</name>
    <dbReference type="NCBI Taxonomy" id="1618424"/>
    <lineage>
        <taxon>Bacteria</taxon>
        <taxon>Candidatus Daviesiibacteriota</taxon>
    </lineage>
</organism>
<evidence type="ECO:0000256" key="6">
    <source>
        <dbReference type="ARBA" id="ARBA00022984"/>
    </source>
</evidence>
<dbReference type="EMBL" id="LCAB01000001">
    <property type="protein sequence ID" value="KKR83863.1"/>
    <property type="molecule type" value="Genomic_DNA"/>
</dbReference>
<dbReference type="InterPro" id="IPR013221">
    <property type="entry name" value="Mur_ligase_cen"/>
</dbReference>
<dbReference type="Gene3D" id="3.40.1190.10">
    <property type="entry name" value="Mur-like, catalytic domain"/>
    <property type="match status" value="1"/>
</dbReference>
<dbReference type="Gene3D" id="3.90.190.20">
    <property type="entry name" value="Mur ligase, C-terminal domain"/>
    <property type="match status" value="1"/>
</dbReference>
<feature type="domain" description="Mur ligase N-terminal catalytic" evidence="9">
    <location>
        <begin position="4"/>
        <end position="101"/>
    </location>
</feature>
<evidence type="ECO:0000259" key="11">
    <source>
        <dbReference type="Pfam" id="PF08245"/>
    </source>
</evidence>
<dbReference type="Pfam" id="PF02875">
    <property type="entry name" value="Mur_ligase_C"/>
    <property type="match status" value="1"/>
</dbReference>
<dbReference type="GO" id="GO:0051301">
    <property type="term" value="P:cell division"/>
    <property type="evidence" value="ECO:0007669"/>
    <property type="project" value="UniProtKB-KW"/>
</dbReference>
<dbReference type="PANTHER" id="PTHR43445">
    <property type="entry name" value="UDP-N-ACETYLMURAMATE--L-ALANINE LIGASE-RELATED"/>
    <property type="match status" value="1"/>
</dbReference>
<dbReference type="GO" id="GO:0016881">
    <property type="term" value="F:acid-amino acid ligase activity"/>
    <property type="evidence" value="ECO:0007669"/>
    <property type="project" value="InterPro"/>
</dbReference>
<evidence type="ECO:0000256" key="3">
    <source>
        <dbReference type="ARBA" id="ARBA00022741"/>
    </source>
</evidence>
<evidence type="ECO:0000256" key="8">
    <source>
        <dbReference type="ARBA" id="ARBA00023316"/>
    </source>
</evidence>
<dbReference type="InterPro" id="IPR000713">
    <property type="entry name" value="Mur_ligase_N"/>
</dbReference>
<dbReference type="GO" id="GO:0071555">
    <property type="term" value="P:cell wall organization"/>
    <property type="evidence" value="ECO:0007669"/>
    <property type="project" value="UniProtKB-KW"/>
</dbReference>
<evidence type="ECO:0000256" key="2">
    <source>
        <dbReference type="ARBA" id="ARBA00022618"/>
    </source>
</evidence>
<keyword evidence="5" id="KW-0133">Cell shape</keyword>
<dbReference type="Gene3D" id="3.40.50.720">
    <property type="entry name" value="NAD(P)-binding Rossmann-like Domain"/>
    <property type="match status" value="1"/>
</dbReference>
<dbReference type="PATRIC" id="fig|1618424.3.peg.89"/>
<evidence type="ECO:0000259" key="9">
    <source>
        <dbReference type="Pfam" id="PF01225"/>
    </source>
</evidence>
<keyword evidence="6" id="KW-0573">Peptidoglycan synthesis</keyword>
<keyword evidence="7" id="KW-0131">Cell cycle</keyword>
<dbReference type="InterPro" id="IPR004101">
    <property type="entry name" value="Mur_ligase_C"/>
</dbReference>
<keyword evidence="1 12" id="KW-0436">Ligase</keyword>
<reference evidence="12 13" key="1">
    <citation type="journal article" date="2015" name="Nature">
        <title>rRNA introns, odd ribosomes, and small enigmatic genomes across a large radiation of phyla.</title>
        <authorList>
            <person name="Brown C.T."/>
            <person name="Hug L.A."/>
            <person name="Thomas B.C."/>
            <person name="Sharon I."/>
            <person name="Castelle C.J."/>
            <person name="Singh A."/>
            <person name="Wilkins M.J."/>
            <person name="Williams K.H."/>
            <person name="Banfield J.F."/>
        </authorList>
    </citation>
    <scope>NUCLEOTIDE SEQUENCE [LARGE SCALE GENOMIC DNA]</scope>
</reference>
<accession>A0A0G0U445</accession>
<evidence type="ECO:0000256" key="5">
    <source>
        <dbReference type="ARBA" id="ARBA00022960"/>
    </source>
</evidence>
<keyword evidence="2" id="KW-0132">Cell division</keyword>
<gene>
    <name evidence="12" type="ORF">UU29_C0001G0083</name>
</gene>
<dbReference type="Pfam" id="PF01225">
    <property type="entry name" value="Mur_ligase"/>
    <property type="match status" value="1"/>
</dbReference>
<dbReference type="SUPFAM" id="SSF53623">
    <property type="entry name" value="MurD-like peptide ligases, catalytic domain"/>
    <property type="match status" value="1"/>
</dbReference>
<comment type="caution">
    <text evidence="12">The sequence shown here is derived from an EMBL/GenBank/DDBJ whole genome shotgun (WGS) entry which is preliminary data.</text>
</comment>
<dbReference type="GO" id="GO:0005524">
    <property type="term" value="F:ATP binding"/>
    <property type="evidence" value="ECO:0007669"/>
    <property type="project" value="UniProtKB-KW"/>
</dbReference>
<name>A0A0G0U445_9BACT</name>
<evidence type="ECO:0000256" key="1">
    <source>
        <dbReference type="ARBA" id="ARBA00022598"/>
    </source>
</evidence>
<keyword evidence="8" id="KW-0961">Cell wall biogenesis/degradation</keyword>
<proteinExistence type="predicted"/>